<dbReference type="KEGG" id="nai:NECAME_09796"/>
<evidence type="ECO:0000256" key="1">
    <source>
        <dbReference type="SAM" id="Phobius"/>
    </source>
</evidence>
<proteinExistence type="predicted"/>
<sequence length="331" mass="37706">MSCLNSTFFQWEEDNNNTLSIDDLPRFLDERQIKDKNIVQYETINGTISKVWMNYIVICRGDLDWNRRAKKIDRTRKIIDEYPQFQSSVFDYDSTIYDLIITVKDELIKAVLITFACMTFACAFMIPSVIGASLATLSMLSISISLLGFLALWGQSLDPVTMINVLMAIGFSVDFRPQGLTLRISRRYAFYSNSYLKDTETSTLVDFAHPKKVTKYRRKDAHVCYHYHIGQRNNIFLDAQQRITIILRAVGRPMVEASLSTLICMLPLFCVPVYIIVAFAKTVCIVAALGLIHGIVIIPVCLSFFTRSKPKQRDALVLSEQKEVMLKSASS</sequence>
<dbReference type="Gene3D" id="1.20.1640.10">
    <property type="entry name" value="Multidrug efflux transporter AcrB transmembrane domain"/>
    <property type="match status" value="2"/>
</dbReference>
<dbReference type="GO" id="GO:0030659">
    <property type="term" value="C:cytoplasmic vesicle membrane"/>
    <property type="evidence" value="ECO:0007669"/>
    <property type="project" value="TreeGrafter"/>
</dbReference>
<dbReference type="GO" id="GO:0018996">
    <property type="term" value="P:molting cycle, collagen and cuticulin-based cuticle"/>
    <property type="evidence" value="ECO:0007669"/>
    <property type="project" value="TreeGrafter"/>
</dbReference>
<evidence type="ECO:0008006" key="4">
    <source>
        <dbReference type="Google" id="ProtNLM"/>
    </source>
</evidence>
<feature type="transmembrane region" description="Helical" evidence="1">
    <location>
        <begin position="257"/>
        <end position="279"/>
    </location>
</feature>
<feature type="transmembrane region" description="Helical" evidence="1">
    <location>
        <begin position="107"/>
        <end position="126"/>
    </location>
</feature>
<dbReference type="EMBL" id="KI659469">
    <property type="protein sequence ID" value="ETN79460.1"/>
    <property type="molecule type" value="Genomic_DNA"/>
</dbReference>
<evidence type="ECO:0000313" key="3">
    <source>
        <dbReference type="Proteomes" id="UP000053676"/>
    </source>
</evidence>
<reference evidence="3" key="1">
    <citation type="journal article" date="2014" name="Nat. Genet.">
        <title>Genome of the human hookworm Necator americanus.</title>
        <authorList>
            <person name="Tang Y.T."/>
            <person name="Gao X."/>
            <person name="Rosa B.A."/>
            <person name="Abubucker S."/>
            <person name="Hallsworth-Pepin K."/>
            <person name="Martin J."/>
            <person name="Tyagi R."/>
            <person name="Heizer E."/>
            <person name="Zhang X."/>
            <person name="Bhonagiri-Palsikar V."/>
            <person name="Minx P."/>
            <person name="Warren W.C."/>
            <person name="Wang Q."/>
            <person name="Zhan B."/>
            <person name="Hotez P.J."/>
            <person name="Sternberg P.W."/>
            <person name="Dougall A."/>
            <person name="Gaze S.T."/>
            <person name="Mulvenna J."/>
            <person name="Sotillo J."/>
            <person name="Ranganathan S."/>
            <person name="Rabelo E.M."/>
            <person name="Wilson R.K."/>
            <person name="Felgner P.L."/>
            <person name="Bethony J."/>
            <person name="Hawdon J.M."/>
            <person name="Gasser R.B."/>
            <person name="Loukas A."/>
            <person name="Mitreva M."/>
        </authorList>
    </citation>
    <scope>NUCLEOTIDE SEQUENCE [LARGE SCALE GENOMIC DNA]</scope>
</reference>
<protein>
    <recommendedName>
        <fullName evidence="4">Patched family protein</fullName>
    </recommendedName>
</protein>
<gene>
    <name evidence="2" type="ORF">NECAME_09796</name>
</gene>
<keyword evidence="1" id="KW-1133">Transmembrane helix</keyword>
<accession>W2TBN7</accession>
<keyword evidence="1" id="KW-0472">Membrane</keyword>
<feature type="transmembrane region" description="Helical" evidence="1">
    <location>
        <begin position="285"/>
        <end position="305"/>
    </location>
</feature>
<dbReference type="InterPro" id="IPR051697">
    <property type="entry name" value="Patched_domain-protein"/>
</dbReference>
<dbReference type="GO" id="GO:0006897">
    <property type="term" value="P:endocytosis"/>
    <property type="evidence" value="ECO:0007669"/>
    <property type="project" value="TreeGrafter"/>
</dbReference>
<dbReference type="OMA" id="TFREATH"/>
<evidence type="ECO:0000313" key="2">
    <source>
        <dbReference type="EMBL" id="ETN79460.1"/>
    </source>
</evidence>
<keyword evidence="3" id="KW-1185">Reference proteome</keyword>
<name>W2TBN7_NECAM</name>
<dbReference type="STRING" id="51031.W2TBN7"/>
<dbReference type="Proteomes" id="UP000053676">
    <property type="component" value="Unassembled WGS sequence"/>
</dbReference>
<organism evidence="2 3">
    <name type="scientific">Necator americanus</name>
    <name type="common">Human hookworm</name>
    <dbReference type="NCBI Taxonomy" id="51031"/>
    <lineage>
        <taxon>Eukaryota</taxon>
        <taxon>Metazoa</taxon>
        <taxon>Ecdysozoa</taxon>
        <taxon>Nematoda</taxon>
        <taxon>Chromadorea</taxon>
        <taxon>Rhabditida</taxon>
        <taxon>Rhabditina</taxon>
        <taxon>Rhabditomorpha</taxon>
        <taxon>Strongyloidea</taxon>
        <taxon>Ancylostomatidae</taxon>
        <taxon>Bunostominae</taxon>
        <taxon>Necator</taxon>
    </lineage>
</organism>
<dbReference type="SUPFAM" id="SSF82866">
    <property type="entry name" value="Multidrug efflux transporter AcrB transmembrane domain"/>
    <property type="match status" value="1"/>
</dbReference>
<feature type="transmembrane region" description="Helical" evidence="1">
    <location>
        <begin position="132"/>
        <end position="153"/>
    </location>
</feature>
<dbReference type="OrthoDB" id="6510177at2759"/>
<dbReference type="AlphaFoldDB" id="W2TBN7"/>
<dbReference type="PANTHER" id="PTHR10796">
    <property type="entry name" value="PATCHED-RELATED"/>
    <property type="match status" value="1"/>
</dbReference>
<keyword evidence="1" id="KW-0812">Transmembrane</keyword>
<dbReference type="GO" id="GO:0005886">
    <property type="term" value="C:plasma membrane"/>
    <property type="evidence" value="ECO:0007669"/>
    <property type="project" value="TreeGrafter"/>
</dbReference>
<dbReference type="PANTHER" id="PTHR10796:SF94">
    <property type="entry name" value="SSD DOMAIN-CONTAINING PROTEIN"/>
    <property type="match status" value="1"/>
</dbReference>